<organism evidence="1 2">
    <name type="scientific">Phaseolus angularis</name>
    <name type="common">Azuki bean</name>
    <name type="synonym">Vigna angularis</name>
    <dbReference type="NCBI Taxonomy" id="3914"/>
    <lineage>
        <taxon>Eukaryota</taxon>
        <taxon>Viridiplantae</taxon>
        <taxon>Streptophyta</taxon>
        <taxon>Embryophyta</taxon>
        <taxon>Tracheophyta</taxon>
        <taxon>Spermatophyta</taxon>
        <taxon>Magnoliopsida</taxon>
        <taxon>eudicotyledons</taxon>
        <taxon>Gunneridae</taxon>
        <taxon>Pentapetalae</taxon>
        <taxon>rosids</taxon>
        <taxon>fabids</taxon>
        <taxon>Fabales</taxon>
        <taxon>Fabaceae</taxon>
        <taxon>Papilionoideae</taxon>
        <taxon>50 kb inversion clade</taxon>
        <taxon>NPAAA clade</taxon>
        <taxon>indigoferoid/millettioid clade</taxon>
        <taxon>Phaseoleae</taxon>
        <taxon>Vigna</taxon>
    </lineage>
</organism>
<gene>
    <name evidence="1" type="ORF">LR48_Vigan09g069900</name>
</gene>
<name>A0A0L9VAE9_PHAAN</name>
<dbReference type="STRING" id="3914.A0A0L9VAE9"/>
<dbReference type="EMBL" id="CM003379">
    <property type="protein sequence ID" value="KOM52040.1"/>
    <property type="molecule type" value="Genomic_DNA"/>
</dbReference>
<evidence type="ECO:0000313" key="1">
    <source>
        <dbReference type="EMBL" id="KOM52040.1"/>
    </source>
</evidence>
<reference evidence="2" key="1">
    <citation type="journal article" date="2015" name="Proc. Natl. Acad. Sci. U.S.A.">
        <title>Genome sequencing of adzuki bean (Vigna angularis) provides insight into high starch and low fat accumulation and domestication.</title>
        <authorList>
            <person name="Yang K."/>
            <person name="Tian Z."/>
            <person name="Chen C."/>
            <person name="Luo L."/>
            <person name="Zhao B."/>
            <person name="Wang Z."/>
            <person name="Yu L."/>
            <person name="Li Y."/>
            <person name="Sun Y."/>
            <person name="Li W."/>
            <person name="Chen Y."/>
            <person name="Li Y."/>
            <person name="Zhang Y."/>
            <person name="Ai D."/>
            <person name="Zhao J."/>
            <person name="Shang C."/>
            <person name="Ma Y."/>
            <person name="Wu B."/>
            <person name="Wang M."/>
            <person name="Gao L."/>
            <person name="Sun D."/>
            <person name="Zhang P."/>
            <person name="Guo F."/>
            <person name="Wang W."/>
            <person name="Li Y."/>
            <person name="Wang J."/>
            <person name="Varshney R.K."/>
            <person name="Wang J."/>
            <person name="Ling H.Q."/>
            <person name="Wan P."/>
        </authorList>
    </citation>
    <scope>NUCLEOTIDE SEQUENCE</scope>
    <source>
        <strain evidence="2">cv. Jingnong 6</strain>
    </source>
</reference>
<proteinExistence type="predicted"/>
<sequence>MALMHRMEIAANSLQGITRFCHLYDGQEATTAVMEAGITKRLYHHRLPRPLNFHQPWWHVA</sequence>
<evidence type="ECO:0000313" key="2">
    <source>
        <dbReference type="Proteomes" id="UP000053144"/>
    </source>
</evidence>
<protein>
    <submittedName>
        <fullName evidence="1">Uncharacterized protein</fullName>
    </submittedName>
</protein>
<dbReference type="Proteomes" id="UP000053144">
    <property type="component" value="Chromosome 9"/>
</dbReference>
<dbReference type="AlphaFoldDB" id="A0A0L9VAE9"/>
<dbReference type="Gramene" id="KOM52040">
    <property type="protein sequence ID" value="KOM52040"/>
    <property type="gene ID" value="LR48_Vigan09g069900"/>
</dbReference>
<accession>A0A0L9VAE9</accession>